<evidence type="ECO:0000313" key="3">
    <source>
        <dbReference type="EMBL" id="GBG90128.1"/>
    </source>
</evidence>
<gene>
    <name evidence="3" type="ORF">CBR_g50221</name>
</gene>
<dbReference type="Pfam" id="PF05699">
    <property type="entry name" value="Dimer_Tnp_hAT"/>
    <property type="match status" value="1"/>
</dbReference>
<dbReference type="SUPFAM" id="SSF53098">
    <property type="entry name" value="Ribonuclease H-like"/>
    <property type="match status" value="1"/>
</dbReference>
<dbReference type="Proteomes" id="UP000265515">
    <property type="component" value="Unassembled WGS sequence"/>
</dbReference>
<dbReference type="OMA" id="ANAFIML"/>
<comment type="caution">
    <text evidence="3">The sequence shown here is derived from an EMBL/GenBank/DDBJ whole genome shotgun (WGS) entry which is preliminary data.</text>
</comment>
<dbReference type="PANTHER" id="PTHR32166:SF123">
    <property type="entry name" value="BED-TYPE DOMAIN-CONTAINING PROTEIN"/>
    <property type="match status" value="1"/>
</dbReference>
<feature type="domain" description="HAT C-terminal dimerisation" evidence="2">
    <location>
        <begin position="339"/>
        <end position="399"/>
    </location>
</feature>
<dbReference type="OrthoDB" id="4951847at2759"/>
<evidence type="ECO:0000259" key="2">
    <source>
        <dbReference type="Pfam" id="PF05699"/>
    </source>
</evidence>
<dbReference type="InterPro" id="IPR008906">
    <property type="entry name" value="HATC_C_dom"/>
</dbReference>
<dbReference type="AlphaFoldDB" id="A0A388M6B2"/>
<dbReference type="STRING" id="69332.A0A388M6B2"/>
<name>A0A388M6B2_CHABU</name>
<dbReference type="GO" id="GO:0046983">
    <property type="term" value="F:protein dimerization activity"/>
    <property type="evidence" value="ECO:0007669"/>
    <property type="project" value="InterPro"/>
</dbReference>
<sequence length="578" mass="67092">MVQKLMNAPTGFRYAKYDKARTTRVEKTKTRIRARVEELRKEWVTTGYMLQLDGWTDRRARPHINVMVSLCSCRENGGLEFGHIFSVPCTAHSIDLVLEQFAKIGWVDNVLKKATEVAKFFTNHGKVRDLLTIYSKGIVVAKPGATQFATNFIMLDSVQELYLSLRACITDPDWKPNIVNQSQRHLFENATDLVLDDKFWAGVEKVQSTSKELLLLLKFVDGEGPTISKVYAPMDSDVEKLRAKECFSQQEKDELEEIIMRRWNTMTSPLHCATMFLDPEYRRSKLEKDAEVMDGFWTWVYLWCKPDMYRDMDEEVDRWIDGLGRFNSEEARAAARGEKPARRWRKWCSEIPNLQRQAIRLLGQGSSSSACERNWSLFERIHSRPRNKLSPAQLNKLVFNRWNQHLSDKITGKKPDRGNIAWEDSEAELTPTELSKEAEQRVKEWRERLRRLREREVESSSDDEDDDDEEKENGQGGGRAAEGHISRLRHQSELLEMERELNETWRKATRPSKWMARSYLGEVQRAAKTMTVEHADKYISARQGVRSCPPNSEAWQRETTKGPTGRGGGCTDTRFRLR</sequence>
<feature type="compositionally biased region" description="Acidic residues" evidence="1">
    <location>
        <begin position="459"/>
        <end position="471"/>
    </location>
</feature>
<dbReference type="EMBL" id="BFEA01000788">
    <property type="protein sequence ID" value="GBG90128.1"/>
    <property type="molecule type" value="Genomic_DNA"/>
</dbReference>
<reference evidence="3 4" key="1">
    <citation type="journal article" date="2018" name="Cell">
        <title>The Chara Genome: Secondary Complexity and Implications for Plant Terrestrialization.</title>
        <authorList>
            <person name="Nishiyama T."/>
            <person name="Sakayama H."/>
            <person name="Vries J.D."/>
            <person name="Buschmann H."/>
            <person name="Saint-Marcoux D."/>
            <person name="Ullrich K.K."/>
            <person name="Haas F.B."/>
            <person name="Vanderstraeten L."/>
            <person name="Becker D."/>
            <person name="Lang D."/>
            <person name="Vosolsobe S."/>
            <person name="Rombauts S."/>
            <person name="Wilhelmsson P.K.I."/>
            <person name="Janitza P."/>
            <person name="Kern R."/>
            <person name="Heyl A."/>
            <person name="Rumpler F."/>
            <person name="Villalobos L.I.A.C."/>
            <person name="Clay J.M."/>
            <person name="Skokan R."/>
            <person name="Toyoda A."/>
            <person name="Suzuki Y."/>
            <person name="Kagoshima H."/>
            <person name="Schijlen E."/>
            <person name="Tajeshwar N."/>
            <person name="Catarino B."/>
            <person name="Hetherington A.J."/>
            <person name="Saltykova A."/>
            <person name="Bonnot C."/>
            <person name="Breuninger H."/>
            <person name="Symeonidi A."/>
            <person name="Radhakrishnan G.V."/>
            <person name="Van Nieuwerburgh F."/>
            <person name="Deforce D."/>
            <person name="Chang C."/>
            <person name="Karol K.G."/>
            <person name="Hedrich R."/>
            <person name="Ulvskov P."/>
            <person name="Glockner G."/>
            <person name="Delwiche C.F."/>
            <person name="Petrasek J."/>
            <person name="Van de Peer Y."/>
            <person name="Friml J."/>
            <person name="Beilby M."/>
            <person name="Dolan L."/>
            <person name="Kohara Y."/>
            <person name="Sugano S."/>
            <person name="Fujiyama A."/>
            <person name="Delaux P.-M."/>
            <person name="Quint M."/>
            <person name="TheiBen G."/>
            <person name="Hagemann M."/>
            <person name="Harholt J."/>
            <person name="Dunand C."/>
            <person name="Zachgo S."/>
            <person name="Langdale J."/>
            <person name="Maumus F."/>
            <person name="Straeten D.V.D."/>
            <person name="Gould S.B."/>
            <person name="Rensing S.A."/>
        </authorList>
    </citation>
    <scope>NUCLEOTIDE SEQUENCE [LARGE SCALE GENOMIC DNA]</scope>
    <source>
        <strain evidence="3 4">S276</strain>
    </source>
</reference>
<dbReference type="Gramene" id="GBG90128">
    <property type="protein sequence ID" value="GBG90128"/>
    <property type="gene ID" value="CBR_g50221"/>
</dbReference>
<evidence type="ECO:0000256" key="1">
    <source>
        <dbReference type="SAM" id="MobiDB-lite"/>
    </source>
</evidence>
<feature type="region of interest" description="Disordered" evidence="1">
    <location>
        <begin position="543"/>
        <end position="578"/>
    </location>
</feature>
<evidence type="ECO:0000313" key="4">
    <source>
        <dbReference type="Proteomes" id="UP000265515"/>
    </source>
</evidence>
<proteinExistence type="predicted"/>
<organism evidence="3 4">
    <name type="scientific">Chara braunii</name>
    <name type="common">Braun's stonewort</name>
    <dbReference type="NCBI Taxonomy" id="69332"/>
    <lineage>
        <taxon>Eukaryota</taxon>
        <taxon>Viridiplantae</taxon>
        <taxon>Streptophyta</taxon>
        <taxon>Charophyceae</taxon>
        <taxon>Charales</taxon>
        <taxon>Characeae</taxon>
        <taxon>Chara</taxon>
    </lineage>
</organism>
<accession>A0A388M6B2</accession>
<protein>
    <recommendedName>
        <fullName evidence="2">HAT C-terminal dimerisation domain-containing protein</fullName>
    </recommendedName>
</protein>
<feature type="region of interest" description="Disordered" evidence="1">
    <location>
        <begin position="453"/>
        <end position="486"/>
    </location>
</feature>
<dbReference type="PANTHER" id="PTHR32166">
    <property type="entry name" value="OSJNBA0013A04.12 PROTEIN"/>
    <property type="match status" value="1"/>
</dbReference>
<dbReference type="InterPro" id="IPR012337">
    <property type="entry name" value="RNaseH-like_sf"/>
</dbReference>
<keyword evidence="4" id="KW-1185">Reference proteome</keyword>